<dbReference type="PRINTS" id="PR00111">
    <property type="entry name" value="ABHYDROLASE"/>
</dbReference>
<dbReference type="InterPro" id="IPR001867">
    <property type="entry name" value="OmpR/PhoB-type_DNA-bd"/>
</dbReference>
<dbReference type="CDD" id="cd00383">
    <property type="entry name" value="trans_reg_C"/>
    <property type="match status" value="1"/>
</dbReference>
<feature type="domain" description="OmpR/PhoB-type" evidence="3">
    <location>
        <begin position="1"/>
        <end position="97"/>
    </location>
</feature>
<dbReference type="EMBL" id="BAABCM010000032">
    <property type="protein sequence ID" value="GAA3858452.1"/>
    <property type="molecule type" value="Genomic_DNA"/>
</dbReference>
<organism evidence="4 5">
    <name type="scientific">Amycolatopsis tucumanensis</name>
    <dbReference type="NCBI Taxonomy" id="401106"/>
    <lineage>
        <taxon>Bacteria</taxon>
        <taxon>Bacillati</taxon>
        <taxon>Actinomycetota</taxon>
        <taxon>Actinomycetes</taxon>
        <taxon>Pseudonocardiales</taxon>
        <taxon>Pseudonocardiaceae</taxon>
        <taxon>Amycolatopsis</taxon>
    </lineage>
</organism>
<dbReference type="PROSITE" id="PS51755">
    <property type="entry name" value="OMPR_PHOB"/>
    <property type="match status" value="1"/>
</dbReference>
<dbReference type="InterPro" id="IPR029058">
    <property type="entry name" value="AB_hydrolase_fold"/>
</dbReference>
<dbReference type="InterPro" id="IPR050471">
    <property type="entry name" value="AB_hydrolase"/>
</dbReference>
<dbReference type="PANTHER" id="PTHR43433:SF8">
    <property type="entry name" value="BIFUNCTIONAL LIPASE_ADENYLATE CYCLASE LIPJ"/>
    <property type="match status" value="1"/>
</dbReference>
<dbReference type="SUPFAM" id="SSF53474">
    <property type="entry name" value="alpha/beta-Hydrolases"/>
    <property type="match status" value="1"/>
</dbReference>
<dbReference type="Pfam" id="PF00561">
    <property type="entry name" value="Abhydrolase_1"/>
    <property type="match status" value="1"/>
</dbReference>
<dbReference type="InterPro" id="IPR036388">
    <property type="entry name" value="WH-like_DNA-bd_sf"/>
</dbReference>
<sequence>MYEFEDCEVDPQRFELRRRGEPVHVEPQVFALLTHLIRHRDRVVGKTELLDSVWGYRHVSESALTSRVKALRRAIGDSGERQRIVATVHGVGYRFVADVRENGGVPPRTRAPQQIRYCRSPDGVRVAYAVSGCGPPLVKAANWLTHLDLEWTSPIWAHWLDGLARRHTLVRYDERGCGLSDWDIGEFRFDDWVDDLELVVDGVGLDRFPLLGISQGGAVAIAYAVRHPERVSRLVLAGAYSRGRFARAATPEEKEEAELDLVLGRIGWRHDDPTFRQVFASQFLPDASRELWDAFNDLQRATTSNDNVVRFLDVFAHIDVSAIAPSVRCPTLILHSRGDLRVPKAQAQELAALIPDSRLCFLDSRNHILTEHEPAWPEFLDELDAFLGS</sequence>
<dbReference type="GO" id="GO:0016787">
    <property type="term" value="F:hydrolase activity"/>
    <property type="evidence" value="ECO:0007669"/>
    <property type="project" value="UniProtKB-KW"/>
</dbReference>
<protein>
    <submittedName>
        <fullName evidence="4">Alpha/beta fold hydrolase</fullName>
    </submittedName>
</protein>
<comment type="caution">
    <text evidence="4">The sequence shown here is derived from an EMBL/GenBank/DDBJ whole genome shotgun (WGS) entry which is preliminary data.</text>
</comment>
<dbReference type="Gene3D" id="3.40.50.1820">
    <property type="entry name" value="alpha/beta hydrolase"/>
    <property type="match status" value="1"/>
</dbReference>
<dbReference type="PANTHER" id="PTHR43433">
    <property type="entry name" value="HYDROLASE, ALPHA/BETA FOLD FAMILY PROTEIN"/>
    <property type="match status" value="1"/>
</dbReference>
<keyword evidence="1 2" id="KW-0238">DNA-binding</keyword>
<dbReference type="Pfam" id="PF00486">
    <property type="entry name" value="Trans_reg_C"/>
    <property type="match status" value="1"/>
</dbReference>
<dbReference type="SMART" id="SM00862">
    <property type="entry name" value="Trans_reg_C"/>
    <property type="match status" value="1"/>
</dbReference>
<evidence type="ECO:0000256" key="1">
    <source>
        <dbReference type="ARBA" id="ARBA00023125"/>
    </source>
</evidence>
<gene>
    <name evidence="4" type="ORF">GCM10022380_89300</name>
</gene>
<evidence type="ECO:0000313" key="4">
    <source>
        <dbReference type="EMBL" id="GAA3858452.1"/>
    </source>
</evidence>
<proteinExistence type="predicted"/>
<evidence type="ECO:0000256" key="2">
    <source>
        <dbReference type="PROSITE-ProRule" id="PRU01091"/>
    </source>
</evidence>
<evidence type="ECO:0000313" key="5">
    <source>
        <dbReference type="Proteomes" id="UP001501624"/>
    </source>
</evidence>
<name>A0ABP7JYF3_9PSEU</name>
<keyword evidence="5" id="KW-1185">Reference proteome</keyword>
<dbReference type="SUPFAM" id="SSF46894">
    <property type="entry name" value="C-terminal effector domain of the bipartite response regulators"/>
    <property type="match status" value="1"/>
</dbReference>
<evidence type="ECO:0000259" key="3">
    <source>
        <dbReference type="PROSITE" id="PS51755"/>
    </source>
</evidence>
<dbReference type="InterPro" id="IPR016032">
    <property type="entry name" value="Sig_transdc_resp-reg_C-effctor"/>
</dbReference>
<dbReference type="Gene3D" id="1.10.10.10">
    <property type="entry name" value="Winged helix-like DNA-binding domain superfamily/Winged helix DNA-binding domain"/>
    <property type="match status" value="1"/>
</dbReference>
<reference evidence="5" key="1">
    <citation type="journal article" date="2019" name="Int. J. Syst. Evol. Microbiol.">
        <title>The Global Catalogue of Microorganisms (GCM) 10K type strain sequencing project: providing services to taxonomists for standard genome sequencing and annotation.</title>
        <authorList>
            <consortium name="The Broad Institute Genomics Platform"/>
            <consortium name="The Broad Institute Genome Sequencing Center for Infectious Disease"/>
            <person name="Wu L."/>
            <person name="Ma J."/>
        </authorList>
    </citation>
    <scope>NUCLEOTIDE SEQUENCE [LARGE SCALE GENOMIC DNA]</scope>
    <source>
        <strain evidence="5">JCM 17017</strain>
    </source>
</reference>
<accession>A0ABP7JYF3</accession>
<keyword evidence="4" id="KW-0378">Hydrolase</keyword>
<feature type="DNA-binding region" description="OmpR/PhoB-type" evidence="2">
    <location>
        <begin position="1"/>
        <end position="97"/>
    </location>
</feature>
<dbReference type="Proteomes" id="UP001501624">
    <property type="component" value="Unassembled WGS sequence"/>
</dbReference>
<dbReference type="InterPro" id="IPR000073">
    <property type="entry name" value="AB_hydrolase_1"/>
</dbReference>